<dbReference type="Gene3D" id="2.30.30.190">
    <property type="entry name" value="CAP Gly-rich-like domain"/>
    <property type="match status" value="2"/>
</dbReference>
<dbReference type="PROSITE" id="PS00845">
    <property type="entry name" value="CAP_GLY_1"/>
    <property type="match status" value="2"/>
</dbReference>
<dbReference type="SUPFAM" id="SSF74924">
    <property type="entry name" value="Cap-Gly domain"/>
    <property type="match status" value="2"/>
</dbReference>
<evidence type="ECO:0000256" key="3">
    <source>
        <dbReference type="ARBA" id="ARBA00022701"/>
    </source>
</evidence>
<sequence>MISGSQISLINSTEPLSVGDTVYVGIGEDRIGTVAFIGETQFATGEWIGVILSSPNGKNDGSVSGVSYFKCKPMHGIFSKRHNIRLAKDSADKIASGECATESAVGFSPGNDIPTDSNCPKPSMDAVAAPAHISSGSSCFQVGDRVQVSGGRTGVLRFLGPTEFAAGEWAGIELDEPLGKNDGSVSGKRYFACKPNFGLFSLASKLHAPGTTVGLCTPQHRRSQESLVSYSSNLSSVSRSYRAQHGLSGNSASYGRTTTPNIRRPTSAMNSNPREQQANIQSLQRLIKEKEDHISQLLQEREIERSDLARATLDREMAESEILNQRNQIERLNQQLQNMEAVHQLLQDECEQLTLRLHEETKNLEDLQFRMEEENINKSTLEPRSADEDSRVFELEEALMSAREINEQTEAELARVQAELAALQTAQSNKASVCPTTEKSPLSMEKEHQKGDTQIPSSDDSDPQVRDAKVGSPSKLSLHRVNLVAQASVAPVHMNPDSSLQAECERLRRELADRERITESALKRQADVLEVITDDFQKQIAELNAQVLASSKELVTSKQECSSIKEQSQVTITELQDEVHRMKCKFTEEESKYKETLSCYQKRIEGLTAQLDSMKGKTSATVMEQSVALRKLEEKLKFTERQLLDYQCSEQQSVLLSAQQAVHNQIEQVSELADDANPVLDKPALLEQLKQQRTAYEEQLERLKVLESERNSALETQRASVDRIHQLEGELSSIREELLSSGSKQEELKNQLNAVKETRDKVLAELSQLLSELPAVPGLSTNSERDLAQELRVRIGLLEKHVAEAETHRDELKCQVQTLQHEKTELERELALLNASHSNQDKQQDLDTVLEQLEVTRQKMHDMETRTSNALKELENKSVELQKMQKSLDETLQQRDQLQQAHQQTMAMLETERRHLQERIRVAESGEQLQPSSPNDQLSRLLEEKNGAESQVAFLNSIIVDLHEKNKELEERVRSMLFLEDNVSRQVNPAVVNSRPPRRWCDHCLVFDSHETEDCPNKPDHVENGFKPRRKLSALVSQQPSSRIYCDICGVFDKHTTENCTDAQTF</sequence>
<comment type="subcellular location">
    <subcellularLocation>
        <location evidence="1">Cytoplasm</location>
        <location evidence="1">Cytoskeleton</location>
    </subcellularLocation>
</comment>
<evidence type="ECO:0000256" key="1">
    <source>
        <dbReference type="ARBA" id="ARBA00004245"/>
    </source>
</evidence>
<dbReference type="InterPro" id="IPR032108">
    <property type="entry name" value="CLIP1_ZNF"/>
</dbReference>
<feature type="coiled-coil region" evidence="7">
    <location>
        <begin position="686"/>
        <end position="716"/>
    </location>
</feature>
<dbReference type="Pfam" id="PF16641">
    <property type="entry name" value="CLIP1_ZNF"/>
    <property type="match status" value="1"/>
</dbReference>
<dbReference type="PROSITE" id="PS50245">
    <property type="entry name" value="CAP_GLY_2"/>
    <property type="match status" value="2"/>
</dbReference>
<dbReference type="EMBL" id="SUNJ01010319">
    <property type="protein sequence ID" value="TPP59727.1"/>
    <property type="molecule type" value="Genomic_DNA"/>
</dbReference>
<dbReference type="PANTHER" id="PTHR18916:SF82">
    <property type="entry name" value="CAP-GLY DOMAIN-CONTAINING PROTEIN"/>
    <property type="match status" value="1"/>
</dbReference>
<evidence type="ECO:0000256" key="2">
    <source>
        <dbReference type="ARBA" id="ARBA00022490"/>
    </source>
</evidence>
<keyword evidence="2" id="KW-0963">Cytoplasm</keyword>
<name>A0A504YP82_FASGI</name>
<evidence type="ECO:0000256" key="4">
    <source>
        <dbReference type="ARBA" id="ARBA00022737"/>
    </source>
</evidence>
<dbReference type="InterPro" id="IPR000938">
    <property type="entry name" value="CAP-Gly_domain"/>
</dbReference>
<feature type="coiled-coil region" evidence="7">
    <location>
        <begin position="802"/>
        <end position="926"/>
    </location>
</feature>
<feature type="coiled-coil region" evidence="7">
    <location>
        <begin position="745"/>
        <end position="772"/>
    </location>
</feature>
<accession>A0A504YP82</accession>
<dbReference type="Proteomes" id="UP000316759">
    <property type="component" value="Unassembled WGS sequence"/>
</dbReference>
<evidence type="ECO:0000313" key="10">
    <source>
        <dbReference type="EMBL" id="TPP59727.1"/>
    </source>
</evidence>
<feature type="region of interest" description="Disordered" evidence="8">
    <location>
        <begin position="245"/>
        <end position="275"/>
    </location>
</feature>
<evidence type="ECO:0000259" key="9">
    <source>
        <dbReference type="PROSITE" id="PS50245"/>
    </source>
</evidence>
<reference evidence="10 11" key="1">
    <citation type="submission" date="2019-04" db="EMBL/GenBank/DDBJ databases">
        <title>Annotation for the trematode Fasciola gigantica.</title>
        <authorList>
            <person name="Choi Y.-J."/>
        </authorList>
    </citation>
    <scope>NUCLEOTIDE SEQUENCE [LARGE SCALE GENOMIC DNA]</scope>
    <source>
        <strain evidence="10">Uganda_cow_1</strain>
    </source>
</reference>
<dbReference type="Pfam" id="PF01302">
    <property type="entry name" value="CAP_GLY"/>
    <property type="match status" value="2"/>
</dbReference>
<keyword evidence="3" id="KW-0493">Microtubule</keyword>
<dbReference type="AlphaFoldDB" id="A0A504YP82"/>
<keyword evidence="4" id="KW-0677">Repeat</keyword>
<feature type="coiled-coil region" evidence="7">
    <location>
        <begin position="565"/>
        <end position="649"/>
    </location>
</feature>
<feature type="compositionally biased region" description="Polar residues" evidence="8">
    <location>
        <begin position="425"/>
        <end position="440"/>
    </location>
</feature>
<evidence type="ECO:0000313" key="11">
    <source>
        <dbReference type="Proteomes" id="UP000316759"/>
    </source>
</evidence>
<dbReference type="GO" id="GO:0005874">
    <property type="term" value="C:microtubule"/>
    <property type="evidence" value="ECO:0007669"/>
    <property type="project" value="UniProtKB-KW"/>
</dbReference>
<dbReference type="OrthoDB" id="2130750at2759"/>
<feature type="domain" description="CAP-Gly" evidence="9">
    <location>
        <begin position="38"/>
        <end position="80"/>
    </location>
</feature>
<proteinExistence type="predicted"/>
<keyword evidence="5 7" id="KW-0175">Coiled coil</keyword>
<protein>
    <submittedName>
        <fullName evidence="10">CAP-gly domain-containing linker protein 1</fullName>
    </submittedName>
</protein>
<dbReference type="PANTHER" id="PTHR18916">
    <property type="entry name" value="DYNACTIN 1-RELATED MICROTUBULE-BINDING"/>
    <property type="match status" value="1"/>
</dbReference>
<keyword evidence="11" id="KW-1185">Reference proteome</keyword>
<keyword evidence="6" id="KW-0206">Cytoskeleton</keyword>
<dbReference type="InterPro" id="IPR036859">
    <property type="entry name" value="CAP-Gly_dom_sf"/>
</dbReference>
<evidence type="ECO:0000256" key="6">
    <source>
        <dbReference type="ARBA" id="ARBA00023212"/>
    </source>
</evidence>
<organism evidence="10 11">
    <name type="scientific">Fasciola gigantica</name>
    <name type="common">Giant liver fluke</name>
    <dbReference type="NCBI Taxonomy" id="46835"/>
    <lineage>
        <taxon>Eukaryota</taxon>
        <taxon>Metazoa</taxon>
        <taxon>Spiralia</taxon>
        <taxon>Lophotrochozoa</taxon>
        <taxon>Platyhelminthes</taxon>
        <taxon>Trematoda</taxon>
        <taxon>Digenea</taxon>
        <taxon>Plagiorchiida</taxon>
        <taxon>Echinostomata</taxon>
        <taxon>Echinostomatoidea</taxon>
        <taxon>Fasciolidae</taxon>
        <taxon>Fasciola</taxon>
    </lineage>
</organism>
<feature type="domain" description="CAP-Gly" evidence="9">
    <location>
        <begin position="160"/>
        <end position="202"/>
    </location>
</feature>
<evidence type="ECO:0000256" key="5">
    <source>
        <dbReference type="ARBA" id="ARBA00023054"/>
    </source>
</evidence>
<evidence type="ECO:0000256" key="8">
    <source>
        <dbReference type="SAM" id="MobiDB-lite"/>
    </source>
</evidence>
<dbReference type="SMART" id="SM01052">
    <property type="entry name" value="CAP_GLY"/>
    <property type="match status" value="2"/>
</dbReference>
<evidence type="ECO:0000256" key="7">
    <source>
        <dbReference type="SAM" id="Coils"/>
    </source>
</evidence>
<gene>
    <name evidence="10" type="ORF">FGIG_01528</name>
</gene>
<comment type="caution">
    <text evidence="10">The sequence shown here is derived from an EMBL/GenBank/DDBJ whole genome shotgun (WGS) entry which is preliminary data.</text>
</comment>
<dbReference type="STRING" id="46835.A0A504YP82"/>
<feature type="compositionally biased region" description="Polar residues" evidence="8">
    <location>
        <begin position="247"/>
        <end position="261"/>
    </location>
</feature>
<feature type="region of interest" description="Disordered" evidence="8">
    <location>
        <begin position="425"/>
        <end position="473"/>
    </location>
</feature>